<name>A0A177LUX9_METMH</name>
<dbReference type="AlphaFoldDB" id="A0A177LUX9"/>
<dbReference type="Pfam" id="PF11739">
    <property type="entry name" value="YdbH-like"/>
    <property type="match status" value="1"/>
</dbReference>
<evidence type="ECO:0000313" key="4">
    <source>
        <dbReference type="Proteomes" id="UP000078090"/>
    </source>
</evidence>
<evidence type="ECO:0000313" key="3">
    <source>
        <dbReference type="EMBL" id="OAH97286.1"/>
    </source>
</evidence>
<keyword evidence="2" id="KW-0812">Transmembrane</keyword>
<sequence length="623" mass="67204">MNLSAAKNDLKRRSSWLRTVAITLLVLTLFCLTLWWQRAVLLELVLQQALKHTPLSSPSLSGLSFDYEQAKLAEISFGMATPAGDLAVAMQDVATDFDIEKRIIHNVSIGHAVLKFNHHPAAPSATKTTENTGFSLPLDRLSIAKLEIDIDTPWGLSSFAGKADIKRGAADAIDARFQDARQSLHLNIDPGFSAAKLSVDRLPSGNILKMEAQQLDRPAKQISLHAGALELIEWFSSSLLIPQTLRAKTRTYDVSKLSALLSATQLSANAKTVDNFASLYAEAVLKRNKQSLVAVDMAMANKQTIDMNGRLDMAASEAFDLIKPWLPALAASWTVTGGAMLGNLQLHKSSNQDASGTAQLAITDLALTAGAAKVEKAKVELNIPELANRAVDLSAEVPTLGLGKDLIARNLNVKARYLDQALTLNQASLAIFGGTMELMPDTISLEQTPILLTLRLHDVDLSQLLMSLHYPNISGTGTIAGELPLQLSAGAIDLQDGSISGTQPGVLRYVGPADNQNIAFKALRNLVYRNLQAKVNYRPNGDYHLGLRLEGSNPEVLSGHPLAFNLNISGQLPELLQKGILAGDLERTILEQAIAKPANLEKSPNTPTGDQLPKPPPADRRSQ</sequence>
<proteinExistence type="predicted"/>
<protein>
    <submittedName>
        <fullName evidence="3">Uncharacterized protein</fullName>
    </submittedName>
</protein>
<comment type="caution">
    <text evidence="3">The sequence shown here is derived from an EMBL/GenBank/DDBJ whole genome shotgun (WGS) entry which is preliminary data.</text>
</comment>
<dbReference type="EMBL" id="LUUG01000122">
    <property type="protein sequence ID" value="OAH97286.1"/>
    <property type="molecule type" value="Genomic_DNA"/>
</dbReference>
<dbReference type="Proteomes" id="UP000078090">
    <property type="component" value="Unassembled WGS sequence"/>
</dbReference>
<reference evidence="4" key="1">
    <citation type="submission" date="2016-03" db="EMBL/GenBank/DDBJ databases">
        <authorList>
            <person name="Heylen K."/>
            <person name="De Vos P."/>
            <person name="Vekeman B."/>
        </authorList>
    </citation>
    <scope>NUCLEOTIDE SEQUENCE [LARGE SCALE GENOMIC DNA]</scope>
    <source>
        <strain evidence="4">R-45363</strain>
    </source>
</reference>
<feature type="region of interest" description="Disordered" evidence="1">
    <location>
        <begin position="596"/>
        <end position="623"/>
    </location>
</feature>
<keyword evidence="2" id="KW-0472">Membrane</keyword>
<keyword evidence="2" id="KW-1133">Transmembrane helix</keyword>
<accession>A0A177LUX9</accession>
<organism evidence="3 4">
    <name type="scientific">Methylomonas methanica</name>
    <dbReference type="NCBI Taxonomy" id="421"/>
    <lineage>
        <taxon>Bacteria</taxon>
        <taxon>Pseudomonadati</taxon>
        <taxon>Pseudomonadota</taxon>
        <taxon>Gammaproteobacteria</taxon>
        <taxon>Methylococcales</taxon>
        <taxon>Methylococcaceae</taxon>
        <taxon>Methylomonas</taxon>
    </lineage>
</organism>
<dbReference type="InterPro" id="IPR021730">
    <property type="entry name" value="YdbH"/>
</dbReference>
<gene>
    <name evidence="3" type="ORF">A1332_21725</name>
</gene>
<evidence type="ECO:0000256" key="2">
    <source>
        <dbReference type="SAM" id="Phobius"/>
    </source>
</evidence>
<evidence type="ECO:0000256" key="1">
    <source>
        <dbReference type="SAM" id="MobiDB-lite"/>
    </source>
</evidence>
<feature type="transmembrane region" description="Helical" evidence="2">
    <location>
        <begin position="16"/>
        <end position="36"/>
    </location>
</feature>
<dbReference type="OrthoDB" id="9759996at2"/>